<accession>A0AAV3RUS3</accession>
<proteinExistence type="predicted"/>
<evidence type="ECO:0000313" key="2">
    <source>
        <dbReference type="Proteomes" id="UP001454036"/>
    </source>
</evidence>
<dbReference type="Proteomes" id="UP001454036">
    <property type="component" value="Unassembled WGS sequence"/>
</dbReference>
<gene>
    <name evidence="1" type="ORF">LIER_42521</name>
</gene>
<dbReference type="AlphaFoldDB" id="A0AAV3RUS3"/>
<reference evidence="1 2" key="1">
    <citation type="submission" date="2024-01" db="EMBL/GenBank/DDBJ databases">
        <title>The complete chloroplast genome sequence of Lithospermum erythrorhizon: insights into the phylogenetic relationship among Boraginaceae species and the maternal lineages of purple gromwells.</title>
        <authorList>
            <person name="Okada T."/>
            <person name="Watanabe K."/>
        </authorList>
    </citation>
    <scope>NUCLEOTIDE SEQUENCE [LARGE SCALE GENOMIC DNA]</scope>
</reference>
<organism evidence="1 2">
    <name type="scientific">Lithospermum erythrorhizon</name>
    <name type="common">Purple gromwell</name>
    <name type="synonym">Lithospermum officinale var. erythrorhizon</name>
    <dbReference type="NCBI Taxonomy" id="34254"/>
    <lineage>
        <taxon>Eukaryota</taxon>
        <taxon>Viridiplantae</taxon>
        <taxon>Streptophyta</taxon>
        <taxon>Embryophyta</taxon>
        <taxon>Tracheophyta</taxon>
        <taxon>Spermatophyta</taxon>
        <taxon>Magnoliopsida</taxon>
        <taxon>eudicotyledons</taxon>
        <taxon>Gunneridae</taxon>
        <taxon>Pentapetalae</taxon>
        <taxon>asterids</taxon>
        <taxon>lamiids</taxon>
        <taxon>Boraginales</taxon>
        <taxon>Boraginaceae</taxon>
        <taxon>Boraginoideae</taxon>
        <taxon>Lithospermeae</taxon>
        <taxon>Lithospermum</taxon>
    </lineage>
</organism>
<keyword evidence="2" id="KW-1185">Reference proteome</keyword>
<protein>
    <submittedName>
        <fullName evidence="1">Uncharacterized protein</fullName>
    </submittedName>
</protein>
<name>A0AAV3RUS3_LITER</name>
<evidence type="ECO:0000313" key="1">
    <source>
        <dbReference type="EMBL" id="GAA0184137.1"/>
    </source>
</evidence>
<sequence>MKANGEIQRMDGLKAVGFFGMTQIKLKRIHSDFIEWICYKFNPTKLKVDLGDEKFLSLNEEDVHKVYKLPQRLRRIELSTCAKEDVAGLKKELEV</sequence>
<dbReference type="EMBL" id="BAABME010029794">
    <property type="protein sequence ID" value="GAA0184137.1"/>
    <property type="molecule type" value="Genomic_DNA"/>
</dbReference>
<comment type="caution">
    <text evidence="1">The sequence shown here is derived from an EMBL/GenBank/DDBJ whole genome shotgun (WGS) entry which is preliminary data.</text>
</comment>